<comment type="caution">
    <text evidence="1">The sequence shown here is derived from an EMBL/GenBank/DDBJ whole genome shotgun (WGS) entry which is preliminary data.</text>
</comment>
<protein>
    <submittedName>
        <fullName evidence="1">Uncharacterized protein</fullName>
    </submittedName>
</protein>
<reference evidence="1" key="1">
    <citation type="submission" date="2018-11" db="EMBL/GenBank/DDBJ databases">
        <title>The sequence and de novo assembly of Larimichthys crocea genome using PacBio and Hi-C technologies.</title>
        <authorList>
            <person name="Xu P."/>
            <person name="Chen B."/>
            <person name="Zhou Z."/>
            <person name="Ke Q."/>
            <person name="Wu Y."/>
            <person name="Bai H."/>
            <person name="Pu F."/>
        </authorList>
    </citation>
    <scope>NUCLEOTIDE SEQUENCE</scope>
    <source>
        <tissue evidence="1">Muscle</tissue>
    </source>
</reference>
<evidence type="ECO:0000313" key="2">
    <source>
        <dbReference type="Proteomes" id="UP000793456"/>
    </source>
</evidence>
<organism evidence="1 2">
    <name type="scientific">Larimichthys crocea</name>
    <name type="common">Large yellow croaker</name>
    <name type="synonym">Pseudosciaena crocea</name>
    <dbReference type="NCBI Taxonomy" id="215358"/>
    <lineage>
        <taxon>Eukaryota</taxon>
        <taxon>Metazoa</taxon>
        <taxon>Chordata</taxon>
        <taxon>Craniata</taxon>
        <taxon>Vertebrata</taxon>
        <taxon>Euteleostomi</taxon>
        <taxon>Actinopterygii</taxon>
        <taxon>Neopterygii</taxon>
        <taxon>Teleostei</taxon>
        <taxon>Neoteleostei</taxon>
        <taxon>Acanthomorphata</taxon>
        <taxon>Eupercaria</taxon>
        <taxon>Sciaenidae</taxon>
        <taxon>Larimichthys</taxon>
    </lineage>
</organism>
<dbReference type="EMBL" id="CM011690">
    <property type="protein sequence ID" value="TMS08554.1"/>
    <property type="molecule type" value="Genomic_DNA"/>
</dbReference>
<proteinExistence type="predicted"/>
<name>A0ACD3QPZ1_LARCR</name>
<sequence length="690" mass="73959">MEGSALDSSSEAPEQNVPQRRRRFPKVKPKPNLGSSTRTSQTKLQTTDVSKPLEQCHMDTSSNVTCSNNRSMDNNDAQTELKLAAKDRSQSVVTDSVPENKDPEKLTAEGESTGDKVEAGPASQDTSITPTESNTQLTAAISDVLPSEDGSKESNIKSANTPCTADPKEKTQQPRSENDSEVQSPAVVQQCSQTTETNLTAAQSTDKHKLESIDSSESSRKAPPIRRGRLVKPKPNLGRSSQPPQPKQVQNIKQAEEVSGSQSEGVEASVSHKPVSEIRPDIQEPAEGAVEQHIIPPLNDAASSLACITPVIEQLSQQDSPSNVAWILSGMFDTMLSDQVPSDPDEPFFILSLTEIPVCPSGEVVDSVSEPLSYLPATDASVQQQSSDLGAADGLLSDVAVPASMEECSETGLVGSDTAAQMHSIVESPVDPHESSSVQPSMLAEAAENDDEAEPPPSKQRPGRSRLSPKLKGRDKPARKQSQPQLRTQSFLDRLRSQKSWMSSATEPQKESGDRTDLEKEIPTGGKDPEDSSSGAQTTGRRGTSSRNRKPKSLHPVSETSITSDSAPNKPASKAKTSRAAGKRSTRAQVTSPSDNRSPTPGPTQPPPEEETHSAPSNTSPTQTEADHRNRPLSTDRLCSDPTPSTSPWTAEASASQQSDSLESSSMEEEEPMSVSQYFLSDIFTEVEEG</sequence>
<accession>A0ACD3QPZ1</accession>
<evidence type="ECO:0000313" key="1">
    <source>
        <dbReference type="EMBL" id="TMS08554.1"/>
    </source>
</evidence>
<dbReference type="Proteomes" id="UP000793456">
    <property type="component" value="Chromosome XVII"/>
</dbReference>
<keyword evidence="2" id="KW-1185">Reference proteome</keyword>
<gene>
    <name evidence="1" type="ORF">E3U43_006037</name>
</gene>